<keyword evidence="2" id="KW-1185">Reference proteome</keyword>
<proteinExistence type="predicted"/>
<accession>A0ACB6QHJ4</accession>
<comment type="caution">
    <text evidence="1">The sequence shown here is derived from an EMBL/GenBank/DDBJ whole genome shotgun (WGS) entry which is preliminary data.</text>
</comment>
<reference evidence="1" key="1">
    <citation type="journal article" date="2020" name="Stud. Mycol.">
        <title>101 Dothideomycetes genomes: a test case for predicting lifestyles and emergence of pathogens.</title>
        <authorList>
            <person name="Haridas S."/>
            <person name="Albert R."/>
            <person name="Binder M."/>
            <person name="Bloem J."/>
            <person name="Labutti K."/>
            <person name="Salamov A."/>
            <person name="Andreopoulos B."/>
            <person name="Baker S."/>
            <person name="Barry K."/>
            <person name="Bills G."/>
            <person name="Bluhm B."/>
            <person name="Cannon C."/>
            <person name="Castanera R."/>
            <person name="Culley D."/>
            <person name="Daum C."/>
            <person name="Ezra D."/>
            <person name="Gonzalez J."/>
            <person name="Henrissat B."/>
            <person name="Kuo A."/>
            <person name="Liang C."/>
            <person name="Lipzen A."/>
            <person name="Lutzoni F."/>
            <person name="Magnuson J."/>
            <person name="Mondo S."/>
            <person name="Nolan M."/>
            <person name="Ohm R."/>
            <person name="Pangilinan J."/>
            <person name="Park H.-J."/>
            <person name="Ramirez L."/>
            <person name="Alfaro M."/>
            <person name="Sun H."/>
            <person name="Tritt A."/>
            <person name="Yoshinaga Y."/>
            <person name="Zwiers L.-H."/>
            <person name="Turgeon B."/>
            <person name="Goodwin S."/>
            <person name="Spatafora J."/>
            <person name="Crous P."/>
            <person name="Grigoriev I."/>
        </authorList>
    </citation>
    <scope>NUCLEOTIDE SEQUENCE</scope>
    <source>
        <strain evidence="1">ATCC 200398</strain>
    </source>
</reference>
<keyword evidence="1" id="KW-0560">Oxidoreductase</keyword>
<gene>
    <name evidence="1" type="ORF">BDR25DRAFT_336519</name>
</gene>
<dbReference type="EMBL" id="MU003525">
    <property type="protein sequence ID" value="KAF2466346.1"/>
    <property type="molecule type" value="Genomic_DNA"/>
</dbReference>
<evidence type="ECO:0000313" key="1">
    <source>
        <dbReference type="EMBL" id="KAF2466346.1"/>
    </source>
</evidence>
<sequence length="543" mass="60121">MSSWPNDPGFDTDYEQTTPVQLTIKGHIPSYAAGVLYRTGPLGYKVETSKGNTWAANHWFDGLSAVHRFQIECPKGGSPRVTYRSRRVVDKMLEIVKRTGKIDGITFGAKRDPCKAFFKKVMSIFVAEREAGNIGVTLSINMPGGGYTPSDEKTSIVNGHSAGIETLHVKTDANVFRRIDPETLEPEGIASQRSLHPDLKGPFSCAHAKSDPNTGDIYNFNLDFGRASTYRIFCTSVSTGKTTILAKFSGTPAYIHSLFLSGNYVVLCVWNSHIAYNGLSVLYHKNVVDAIEPFDPSKKAVWYVVDRRHGKGLVATYESDPFFCFHTINAWDEPSSNNTNETDIICELSLYDNLDLIHRFYYDNLISCGKGHETYVGKKRETCLPSLARFRLSAINSSISPSTHRTAELVYKAPKPLSSELPTMNPAYITRPHRYTYGVADRLKSSFMDGLVKFDSNTQTAVFWETEAHTPGEPIFVGDPEGKEEDNGVLLSVVLDGVNGKSYLLCLDARTMKEKGRAEMEGPMAFGFHGAFKGNGVKYGGDI</sequence>
<keyword evidence="1" id="KW-0223">Dioxygenase</keyword>
<organism evidence="1 2">
    <name type="scientific">Lindgomyces ingoldianus</name>
    <dbReference type="NCBI Taxonomy" id="673940"/>
    <lineage>
        <taxon>Eukaryota</taxon>
        <taxon>Fungi</taxon>
        <taxon>Dikarya</taxon>
        <taxon>Ascomycota</taxon>
        <taxon>Pezizomycotina</taxon>
        <taxon>Dothideomycetes</taxon>
        <taxon>Pleosporomycetidae</taxon>
        <taxon>Pleosporales</taxon>
        <taxon>Lindgomycetaceae</taxon>
        <taxon>Lindgomyces</taxon>
    </lineage>
</organism>
<protein>
    <submittedName>
        <fullName evidence="1">Beta carotene dioxygenase</fullName>
    </submittedName>
</protein>
<name>A0ACB6QHJ4_9PLEO</name>
<dbReference type="Proteomes" id="UP000799755">
    <property type="component" value="Unassembled WGS sequence"/>
</dbReference>
<evidence type="ECO:0000313" key="2">
    <source>
        <dbReference type="Proteomes" id="UP000799755"/>
    </source>
</evidence>